<dbReference type="EMBL" id="FZNY01000001">
    <property type="protein sequence ID" value="SNR35151.1"/>
    <property type="molecule type" value="Genomic_DNA"/>
</dbReference>
<proteinExistence type="predicted"/>
<dbReference type="Gene3D" id="1.25.40.10">
    <property type="entry name" value="Tetratricopeptide repeat domain"/>
    <property type="match status" value="1"/>
</dbReference>
<keyword evidence="1" id="KW-1133">Transmembrane helix</keyword>
<dbReference type="SUPFAM" id="SSF48452">
    <property type="entry name" value="TPR-like"/>
    <property type="match status" value="2"/>
</dbReference>
<protein>
    <submittedName>
        <fullName evidence="3">AraC-type DNA-binding protein</fullName>
    </submittedName>
</protein>
<dbReference type="GO" id="GO:0043565">
    <property type="term" value="F:sequence-specific DNA binding"/>
    <property type="evidence" value="ECO:0007669"/>
    <property type="project" value="InterPro"/>
</dbReference>
<organism evidence="3 4">
    <name type="scientific">Dokdonia pacifica</name>
    <dbReference type="NCBI Taxonomy" id="1627892"/>
    <lineage>
        <taxon>Bacteria</taxon>
        <taxon>Pseudomonadati</taxon>
        <taxon>Bacteroidota</taxon>
        <taxon>Flavobacteriia</taxon>
        <taxon>Flavobacteriales</taxon>
        <taxon>Flavobacteriaceae</taxon>
        <taxon>Dokdonia</taxon>
    </lineage>
</organism>
<evidence type="ECO:0000313" key="3">
    <source>
        <dbReference type="EMBL" id="SNR35151.1"/>
    </source>
</evidence>
<dbReference type="PROSITE" id="PS01124">
    <property type="entry name" value="HTH_ARAC_FAMILY_2"/>
    <property type="match status" value="1"/>
</dbReference>
<dbReference type="Proteomes" id="UP000198379">
    <property type="component" value="Unassembled WGS sequence"/>
</dbReference>
<sequence length="596" mass="69994">MLYNKECTPKYSYYRMIRFKIIITFLLITIGFKSMYAQSNGNDNLQLLVEKSYEDLSEAFLSYQSKNNTSLSLTYANAFLLKGKNENNTIKKAEGYYMLASLFTKTSRYERAIVYSDSIIAITKDENDYNYPAKAHLLKASILGSQSNFQESMNELAEANKYANANENVDQQYQIKYFIASLKNNLGENQESLKIFKSVVNYYETKYKEDKKYENEYIKSLYAYGLAFNTLEIYDSVQRINDKAIRLSLKTKDSSYYDRLLLSSAAVHYNKEEYQSSLDSIKKSQKLNADKKIDPRAKTRINFFLGRILYKQKKIDSSLNYLLKVDSLAFENDFFFPSIRENYELLIQYYKNKKDTEQQLFYINRLLVVDSILDKDVKYLSRQINEEYSKPNLILERQQIIESLEKKNIYKIIIVVAIFSILIILIIIRNNKKQNIYKKRFQELLDSKNAKTTSFAKEQEVKNSSEKQPKDIGISEMIVNDILKNLEKFEENNDFLQSNISVASLSKRFKTNSKYLSKVINIHKNKSFSNYVNELRINYVVEELKVNTKFRRYTIRAIANEIGFNTTEAFSKSFYKTTGIYPSFFMKQLEKQETSN</sequence>
<gene>
    <name evidence="3" type="ORF">SAMN06265376_1015</name>
</gene>
<evidence type="ECO:0000259" key="2">
    <source>
        <dbReference type="PROSITE" id="PS01124"/>
    </source>
</evidence>
<reference evidence="3 4" key="1">
    <citation type="submission" date="2017-06" db="EMBL/GenBank/DDBJ databases">
        <authorList>
            <person name="Kim H.J."/>
            <person name="Triplett B.A."/>
        </authorList>
    </citation>
    <scope>NUCLEOTIDE SEQUENCE [LARGE SCALE GENOMIC DNA]</scope>
    <source>
        <strain evidence="3 4">DSM 25597</strain>
    </source>
</reference>
<accession>A0A238VLV5</accession>
<dbReference type="InterPro" id="IPR018060">
    <property type="entry name" value="HTH_AraC"/>
</dbReference>
<dbReference type="Pfam" id="PF12833">
    <property type="entry name" value="HTH_18"/>
    <property type="match status" value="1"/>
</dbReference>
<evidence type="ECO:0000256" key="1">
    <source>
        <dbReference type="SAM" id="Phobius"/>
    </source>
</evidence>
<feature type="transmembrane region" description="Helical" evidence="1">
    <location>
        <begin position="409"/>
        <end position="428"/>
    </location>
</feature>
<dbReference type="SMART" id="SM00342">
    <property type="entry name" value="HTH_ARAC"/>
    <property type="match status" value="1"/>
</dbReference>
<keyword evidence="4" id="KW-1185">Reference proteome</keyword>
<dbReference type="GO" id="GO:0003700">
    <property type="term" value="F:DNA-binding transcription factor activity"/>
    <property type="evidence" value="ECO:0007669"/>
    <property type="project" value="InterPro"/>
</dbReference>
<feature type="domain" description="HTH araC/xylS-type" evidence="2">
    <location>
        <begin position="476"/>
        <end position="588"/>
    </location>
</feature>
<dbReference type="InterPro" id="IPR011990">
    <property type="entry name" value="TPR-like_helical_dom_sf"/>
</dbReference>
<keyword evidence="3" id="KW-0238">DNA-binding</keyword>
<dbReference type="Gene3D" id="1.10.10.60">
    <property type="entry name" value="Homeodomain-like"/>
    <property type="match status" value="2"/>
</dbReference>
<dbReference type="AlphaFoldDB" id="A0A238VLV5"/>
<name>A0A238VLV5_9FLAO</name>
<keyword evidence="1" id="KW-0812">Transmembrane</keyword>
<keyword evidence="1" id="KW-0472">Membrane</keyword>
<dbReference type="OrthoDB" id="5295174at2"/>
<evidence type="ECO:0000313" key="4">
    <source>
        <dbReference type="Proteomes" id="UP000198379"/>
    </source>
</evidence>